<keyword evidence="2" id="KW-1185">Reference proteome</keyword>
<organism evidence="1 2">
    <name type="scientific">Temnothorax longispinosus</name>
    <dbReference type="NCBI Taxonomy" id="300112"/>
    <lineage>
        <taxon>Eukaryota</taxon>
        <taxon>Metazoa</taxon>
        <taxon>Ecdysozoa</taxon>
        <taxon>Arthropoda</taxon>
        <taxon>Hexapoda</taxon>
        <taxon>Insecta</taxon>
        <taxon>Pterygota</taxon>
        <taxon>Neoptera</taxon>
        <taxon>Endopterygota</taxon>
        <taxon>Hymenoptera</taxon>
        <taxon>Apocrita</taxon>
        <taxon>Aculeata</taxon>
        <taxon>Formicoidea</taxon>
        <taxon>Formicidae</taxon>
        <taxon>Myrmicinae</taxon>
        <taxon>Temnothorax</taxon>
    </lineage>
</organism>
<dbReference type="AlphaFoldDB" id="A0A4S2L143"/>
<name>A0A4S2L143_9HYME</name>
<dbReference type="Proteomes" id="UP000310200">
    <property type="component" value="Unassembled WGS sequence"/>
</dbReference>
<evidence type="ECO:0000313" key="2">
    <source>
        <dbReference type="Proteomes" id="UP000310200"/>
    </source>
</evidence>
<protein>
    <submittedName>
        <fullName evidence="1">Uncharacterized protein</fullName>
    </submittedName>
</protein>
<gene>
    <name evidence="1" type="ORF">DBV15_11167</name>
</gene>
<dbReference type="EMBL" id="QBLH01000334">
    <property type="protein sequence ID" value="TGZ56472.1"/>
    <property type="molecule type" value="Genomic_DNA"/>
</dbReference>
<comment type="caution">
    <text evidence="1">The sequence shown here is derived from an EMBL/GenBank/DDBJ whole genome shotgun (WGS) entry which is preliminary data.</text>
</comment>
<accession>A0A4S2L143</accession>
<evidence type="ECO:0000313" key="1">
    <source>
        <dbReference type="EMBL" id="TGZ56472.1"/>
    </source>
</evidence>
<proteinExistence type="predicted"/>
<sequence length="116" mass="12984">MPQIMQHRVRDGRIAIGIERNCGARPQTTKTSGDRHKILPFPNAVRLVSSNLPSVVSRCRFFYPLPGVDADITNPEGNSQSVSPSEESSCSFPIRISPPLFPFFTRDKESIEAWIQ</sequence>
<reference evidence="1 2" key="1">
    <citation type="journal article" date="2019" name="Philos. Trans. R. Soc. Lond., B, Biol. Sci.">
        <title>Ant behaviour and brain gene expression of defending hosts depend on the ecological success of the intruding social parasite.</title>
        <authorList>
            <person name="Kaur R."/>
            <person name="Stoldt M."/>
            <person name="Jongepier E."/>
            <person name="Feldmeyer B."/>
            <person name="Menzel F."/>
            <person name="Bornberg-Bauer E."/>
            <person name="Foitzik S."/>
        </authorList>
    </citation>
    <scope>NUCLEOTIDE SEQUENCE [LARGE SCALE GENOMIC DNA]</scope>
    <source>
        <tissue evidence="1">Whole body</tissue>
    </source>
</reference>